<dbReference type="OrthoDB" id="6376344at2759"/>
<evidence type="ECO:0000313" key="2">
    <source>
        <dbReference type="EMBL" id="MPC56704.1"/>
    </source>
</evidence>
<reference evidence="2 3" key="1">
    <citation type="submission" date="2019-05" db="EMBL/GenBank/DDBJ databases">
        <title>Another draft genome of Portunus trituberculatus and its Hox gene families provides insights of decapod evolution.</title>
        <authorList>
            <person name="Jeong J.-H."/>
            <person name="Song I."/>
            <person name="Kim S."/>
            <person name="Choi T."/>
            <person name="Kim D."/>
            <person name="Ryu S."/>
            <person name="Kim W."/>
        </authorList>
    </citation>
    <scope>NUCLEOTIDE SEQUENCE [LARGE SCALE GENOMIC DNA]</scope>
    <source>
        <tissue evidence="2">Muscle</tissue>
    </source>
</reference>
<comment type="caution">
    <text evidence="2">The sequence shown here is derived from an EMBL/GenBank/DDBJ whole genome shotgun (WGS) entry which is preliminary data.</text>
</comment>
<name>A0A5B7GJL0_PORTR</name>
<evidence type="ECO:0000313" key="3">
    <source>
        <dbReference type="Proteomes" id="UP000324222"/>
    </source>
</evidence>
<gene>
    <name evidence="2" type="ORF">E2C01_050669</name>
</gene>
<keyword evidence="1" id="KW-0175">Coiled coil</keyword>
<accession>A0A5B7GJL0</accession>
<dbReference type="EMBL" id="VSRR010014177">
    <property type="protein sequence ID" value="MPC56704.1"/>
    <property type="molecule type" value="Genomic_DNA"/>
</dbReference>
<proteinExistence type="predicted"/>
<sequence>MTVEHMSRVSDIGGVLLQYLRCAMFFWHRYHEDVQPRQARVQAISDQAKQACAFTTLHYAVPHHTISHPMSKTLFAIHSTIQLHSKLVTKEKRVKGLKEEVSSLKSRLREEERFVISLRSKRAMVEEELETVLEVITHLSPHSER</sequence>
<organism evidence="2 3">
    <name type="scientific">Portunus trituberculatus</name>
    <name type="common">Swimming crab</name>
    <name type="synonym">Neptunus trituberculatus</name>
    <dbReference type="NCBI Taxonomy" id="210409"/>
    <lineage>
        <taxon>Eukaryota</taxon>
        <taxon>Metazoa</taxon>
        <taxon>Ecdysozoa</taxon>
        <taxon>Arthropoda</taxon>
        <taxon>Crustacea</taxon>
        <taxon>Multicrustacea</taxon>
        <taxon>Malacostraca</taxon>
        <taxon>Eumalacostraca</taxon>
        <taxon>Eucarida</taxon>
        <taxon>Decapoda</taxon>
        <taxon>Pleocyemata</taxon>
        <taxon>Brachyura</taxon>
        <taxon>Eubrachyura</taxon>
        <taxon>Portunoidea</taxon>
        <taxon>Portunidae</taxon>
        <taxon>Portuninae</taxon>
        <taxon>Portunus</taxon>
    </lineage>
</organism>
<dbReference type="AlphaFoldDB" id="A0A5B7GJL0"/>
<evidence type="ECO:0000256" key="1">
    <source>
        <dbReference type="SAM" id="Coils"/>
    </source>
</evidence>
<keyword evidence="3" id="KW-1185">Reference proteome</keyword>
<protein>
    <submittedName>
        <fullName evidence="2">Uncharacterized protein</fullName>
    </submittedName>
</protein>
<feature type="coiled-coil region" evidence="1">
    <location>
        <begin position="87"/>
        <end position="114"/>
    </location>
</feature>
<dbReference type="Proteomes" id="UP000324222">
    <property type="component" value="Unassembled WGS sequence"/>
</dbReference>